<evidence type="ECO:0000256" key="11">
    <source>
        <dbReference type="ARBA" id="ARBA00023201"/>
    </source>
</evidence>
<dbReference type="CDD" id="cd10322">
    <property type="entry name" value="SLC5sbd"/>
    <property type="match status" value="1"/>
</dbReference>
<keyword evidence="3" id="KW-0813">Transport</keyword>
<evidence type="ECO:0000256" key="14">
    <source>
        <dbReference type="SAM" id="MobiDB-lite"/>
    </source>
</evidence>
<feature type="transmembrane region" description="Helical" evidence="15">
    <location>
        <begin position="76"/>
        <end position="94"/>
    </location>
</feature>
<feature type="transmembrane region" description="Helical" evidence="15">
    <location>
        <begin position="417"/>
        <end position="437"/>
    </location>
</feature>
<organism evidence="16 17">
    <name type="scientific">Nesterenkonia aethiopica</name>
    <dbReference type="NCBI Taxonomy" id="269144"/>
    <lineage>
        <taxon>Bacteria</taxon>
        <taxon>Bacillati</taxon>
        <taxon>Actinomycetota</taxon>
        <taxon>Actinomycetes</taxon>
        <taxon>Micrococcales</taxon>
        <taxon>Micrococcaceae</taxon>
        <taxon>Nesterenkonia</taxon>
    </lineage>
</organism>
<keyword evidence="9" id="KW-0406">Ion transport</keyword>
<evidence type="ECO:0000256" key="12">
    <source>
        <dbReference type="ARBA" id="ARBA00033708"/>
    </source>
</evidence>
<sequence>MTTTEIVGLLVIGSFLLIPLIMGGLASRKAAATAEDFFIQGRGMGSIAVFFTVAATWWSAFAFLGSNASFYLDGPLYWTAIAWNIFFGVMYYLVGKRIWFHGKRGRYVTPRDFFVDLYGSRKLGTFIAVILLVFTLPHLQIQLTGGAYLMEVASNGVLPFWLAGLLFYLVIIIYVWSGGLRAVAWTDIFYGVLLFTGMITAGIFLVGEVGGMGTMFDEIEQIQPENLILADGAWMAWIAMFVITPIGAFMGPQMWTRMYATRSPRLFDLMPFLLAVAAISYVGSMLIGNAAVVLDPDVEAADQVLPRMLLDYAPIVLALVLIACGAAAAMSTANSQVHAMAASYTVDFHEKYVQKNLTENKRVWVGRWAILVFSAVAYVMTLYIPGLLVTIGLVAFAGLAQVIVPTLGALFWSRASVAGATAGLVVGVGGVVLFTAVPEVLPGPFAAGGGGLLALLLNIVVFIAVSLVTRPREPGIMATFRARTRDFRKELWDSEDQEQTGREQTGREQTGQEQTGQAQADRR</sequence>
<dbReference type="PROSITE" id="PS50283">
    <property type="entry name" value="NA_SOLUT_SYMP_3"/>
    <property type="match status" value="1"/>
</dbReference>
<evidence type="ECO:0000256" key="8">
    <source>
        <dbReference type="ARBA" id="ARBA00023053"/>
    </source>
</evidence>
<dbReference type="PANTHER" id="PTHR48086">
    <property type="entry name" value="SODIUM/PROLINE SYMPORTER-RELATED"/>
    <property type="match status" value="1"/>
</dbReference>
<feature type="transmembrane region" description="Helical" evidence="15">
    <location>
        <begin position="312"/>
        <end position="330"/>
    </location>
</feature>
<proteinExistence type="inferred from homology"/>
<feature type="transmembrane region" description="Helical" evidence="15">
    <location>
        <begin position="443"/>
        <end position="468"/>
    </location>
</feature>
<feature type="transmembrane region" description="Helical" evidence="15">
    <location>
        <begin position="47"/>
        <end position="64"/>
    </location>
</feature>
<keyword evidence="17" id="KW-1185">Reference proteome</keyword>
<feature type="compositionally biased region" description="Low complexity" evidence="14">
    <location>
        <begin position="507"/>
        <end position="523"/>
    </location>
</feature>
<feature type="transmembrane region" description="Helical" evidence="15">
    <location>
        <begin position="227"/>
        <end position="251"/>
    </location>
</feature>
<evidence type="ECO:0000313" key="17">
    <source>
        <dbReference type="Proteomes" id="UP001500236"/>
    </source>
</evidence>
<feature type="transmembrane region" description="Helical" evidence="15">
    <location>
        <begin position="188"/>
        <end position="207"/>
    </location>
</feature>
<name>A0ABP6M0C1_9MICC</name>
<evidence type="ECO:0000313" key="16">
    <source>
        <dbReference type="EMBL" id="GAA3070292.1"/>
    </source>
</evidence>
<feature type="transmembrane region" description="Helical" evidence="15">
    <location>
        <begin position="156"/>
        <end position="176"/>
    </location>
</feature>
<evidence type="ECO:0000256" key="13">
    <source>
        <dbReference type="RuleBase" id="RU362091"/>
    </source>
</evidence>
<feature type="transmembrane region" description="Helical" evidence="15">
    <location>
        <begin position="6"/>
        <end position="26"/>
    </location>
</feature>
<feature type="region of interest" description="Disordered" evidence="14">
    <location>
        <begin position="491"/>
        <end position="523"/>
    </location>
</feature>
<evidence type="ECO:0000256" key="3">
    <source>
        <dbReference type="ARBA" id="ARBA00022448"/>
    </source>
</evidence>
<keyword evidence="5 15" id="KW-0812">Transmembrane</keyword>
<evidence type="ECO:0000256" key="1">
    <source>
        <dbReference type="ARBA" id="ARBA00004651"/>
    </source>
</evidence>
<evidence type="ECO:0000256" key="2">
    <source>
        <dbReference type="ARBA" id="ARBA00006434"/>
    </source>
</evidence>
<keyword evidence="8" id="KW-0915">Sodium</keyword>
<comment type="similarity">
    <text evidence="2 13">Belongs to the sodium:solute symporter (SSF) (TC 2.A.21) family.</text>
</comment>
<comment type="catalytic activity">
    <reaction evidence="12">
        <text>L-proline(in) + Na(+)(in) = L-proline(out) + Na(+)(out)</text>
        <dbReference type="Rhea" id="RHEA:28967"/>
        <dbReference type="ChEBI" id="CHEBI:29101"/>
        <dbReference type="ChEBI" id="CHEBI:60039"/>
    </reaction>
</comment>
<accession>A0ABP6M0C1</accession>
<evidence type="ECO:0000256" key="9">
    <source>
        <dbReference type="ARBA" id="ARBA00023065"/>
    </source>
</evidence>
<dbReference type="RefSeq" id="WP_344681038.1">
    <property type="nucleotide sequence ID" value="NZ_BAAAVT010000015.1"/>
</dbReference>
<feature type="transmembrane region" description="Helical" evidence="15">
    <location>
        <begin position="390"/>
        <end position="410"/>
    </location>
</feature>
<keyword evidence="11" id="KW-0739">Sodium transport</keyword>
<feature type="transmembrane region" description="Helical" evidence="15">
    <location>
        <begin position="272"/>
        <end position="292"/>
    </location>
</feature>
<evidence type="ECO:0000256" key="15">
    <source>
        <dbReference type="SAM" id="Phobius"/>
    </source>
</evidence>
<protein>
    <submittedName>
        <fullName evidence="16">Sodium:solute symporter family protein</fullName>
    </submittedName>
</protein>
<evidence type="ECO:0000256" key="6">
    <source>
        <dbReference type="ARBA" id="ARBA00022847"/>
    </source>
</evidence>
<dbReference type="Gene3D" id="1.20.1730.10">
    <property type="entry name" value="Sodium/glucose cotransporter"/>
    <property type="match status" value="1"/>
</dbReference>
<comment type="caution">
    <text evidence="16">The sequence shown here is derived from an EMBL/GenBank/DDBJ whole genome shotgun (WGS) entry which is preliminary data.</text>
</comment>
<dbReference type="InterPro" id="IPR001734">
    <property type="entry name" value="Na/solute_symporter"/>
</dbReference>
<dbReference type="Proteomes" id="UP001500236">
    <property type="component" value="Unassembled WGS sequence"/>
</dbReference>
<keyword evidence="10 15" id="KW-0472">Membrane</keyword>
<evidence type="ECO:0000256" key="7">
    <source>
        <dbReference type="ARBA" id="ARBA00022989"/>
    </source>
</evidence>
<evidence type="ECO:0000256" key="10">
    <source>
        <dbReference type="ARBA" id="ARBA00023136"/>
    </source>
</evidence>
<evidence type="ECO:0000256" key="4">
    <source>
        <dbReference type="ARBA" id="ARBA00022475"/>
    </source>
</evidence>
<feature type="transmembrane region" description="Helical" evidence="15">
    <location>
        <begin position="115"/>
        <end position="136"/>
    </location>
</feature>
<dbReference type="Pfam" id="PF00474">
    <property type="entry name" value="SSF"/>
    <property type="match status" value="1"/>
</dbReference>
<keyword evidence="7 15" id="KW-1133">Transmembrane helix</keyword>
<comment type="subcellular location">
    <subcellularLocation>
        <location evidence="1">Cell membrane</location>
        <topology evidence="1">Multi-pass membrane protein</topology>
    </subcellularLocation>
</comment>
<dbReference type="PANTHER" id="PTHR48086:SF3">
    <property type="entry name" value="SODIUM_PROLINE SYMPORTER"/>
    <property type="match status" value="1"/>
</dbReference>
<dbReference type="EMBL" id="BAAAVT010000015">
    <property type="protein sequence ID" value="GAA3070292.1"/>
    <property type="molecule type" value="Genomic_DNA"/>
</dbReference>
<keyword evidence="4" id="KW-1003">Cell membrane</keyword>
<reference evidence="17" key="1">
    <citation type="journal article" date="2019" name="Int. J. Syst. Evol. Microbiol.">
        <title>The Global Catalogue of Microorganisms (GCM) 10K type strain sequencing project: providing services to taxonomists for standard genome sequencing and annotation.</title>
        <authorList>
            <consortium name="The Broad Institute Genomics Platform"/>
            <consortium name="The Broad Institute Genome Sequencing Center for Infectious Disease"/>
            <person name="Wu L."/>
            <person name="Ma J."/>
        </authorList>
    </citation>
    <scope>NUCLEOTIDE SEQUENCE [LARGE SCALE GENOMIC DNA]</scope>
    <source>
        <strain evidence="17">JCM 14309</strain>
    </source>
</reference>
<dbReference type="InterPro" id="IPR050277">
    <property type="entry name" value="Sodium:Solute_Symporter"/>
</dbReference>
<feature type="transmembrane region" description="Helical" evidence="15">
    <location>
        <begin position="364"/>
        <end position="384"/>
    </location>
</feature>
<keyword evidence="6" id="KW-0769">Symport</keyword>
<evidence type="ECO:0000256" key="5">
    <source>
        <dbReference type="ARBA" id="ARBA00022692"/>
    </source>
</evidence>
<dbReference type="InterPro" id="IPR038377">
    <property type="entry name" value="Na/Glc_symporter_sf"/>
</dbReference>
<gene>
    <name evidence="16" type="ORF">GCM10010529_23310</name>
</gene>